<proteinExistence type="predicted"/>
<comment type="caution">
    <text evidence="1">The sequence shown here is derived from an EMBL/GenBank/DDBJ whole genome shotgun (WGS) entry which is preliminary data.</text>
</comment>
<sequence>MFYILGRGAPNLDEKSFILAQNIASNIYERAKDALCFYETNRRL</sequence>
<organism evidence="1 2">
    <name type="scientific">Campylobacter rectus RM3267</name>
    <dbReference type="NCBI Taxonomy" id="553218"/>
    <lineage>
        <taxon>Bacteria</taxon>
        <taxon>Pseudomonadati</taxon>
        <taxon>Campylobacterota</taxon>
        <taxon>Epsilonproteobacteria</taxon>
        <taxon>Campylobacterales</taxon>
        <taxon>Campylobacteraceae</taxon>
        <taxon>Campylobacter</taxon>
    </lineage>
</organism>
<evidence type="ECO:0000313" key="1">
    <source>
        <dbReference type="EMBL" id="EEF12811.1"/>
    </source>
</evidence>
<protein>
    <submittedName>
        <fullName evidence="1">Uncharacterized protein</fullName>
    </submittedName>
</protein>
<evidence type="ECO:0000313" key="2">
    <source>
        <dbReference type="Proteomes" id="UP000003082"/>
    </source>
</evidence>
<gene>
    <name evidence="1" type="ORF">CAMRE0001_2517</name>
</gene>
<accession>B9D5F0</accession>
<dbReference type="STRING" id="553218.CAMRE0001_2517"/>
<dbReference type="EMBL" id="ACFU01000038">
    <property type="protein sequence ID" value="EEF12811.1"/>
    <property type="molecule type" value="Genomic_DNA"/>
</dbReference>
<keyword evidence="2" id="KW-1185">Reference proteome</keyword>
<reference evidence="1 2" key="1">
    <citation type="submission" date="2008-08" db="EMBL/GenBank/DDBJ databases">
        <authorList>
            <person name="Madupu R."/>
            <person name="Durkin A.S."/>
            <person name="Torralba M."/>
            <person name="Methe B."/>
            <person name="Sutton G.G."/>
            <person name="Strausberg R.L."/>
            <person name="Nelson K.E."/>
        </authorList>
    </citation>
    <scope>NUCLEOTIDE SEQUENCE [LARGE SCALE GENOMIC DNA]</scope>
    <source>
        <strain evidence="1 2">RM3267</strain>
    </source>
</reference>
<dbReference type="AlphaFoldDB" id="B9D5F0"/>
<name>B9D5F0_CAMRE</name>
<dbReference type="Proteomes" id="UP000003082">
    <property type="component" value="Unassembled WGS sequence"/>
</dbReference>